<evidence type="ECO:0000313" key="1">
    <source>
        <dbReference type="EMBL" id="GED67123.1"/>
    </source>
</evidence>
<proteinExistence type="predicted"/>
<dbReference type="Proteomes" id="UP000319578">
    <property type="component" value="Unassembled WGS sequence"/>
</dbReference>
<name>A0A0K9YS27_9BACL</name>
<gene>
    <name evidence="2" type="ORF">ADS79_22125</name>
    <name evidence="1" type="ORF">BRE01_08250</name>
</gene>
<dbReference type="Proteomes" id="UP000036834">
    <property type="component" value="Unassembled WGS sequence"/>
</dbReference>
<dbReference type="EMBL" id="LGIQ01000009">
    <property type="protein sequence ID" value="KNB71476.1"/>
    <property type="molecule type" value="Genomic_DNA"/>
</dbReference>
<evidence type="ECO:0000313" key="4">
    <source>
        <dbReference type="Proteomes" id="UP000319578"/>
    </source>
</evidence>
<dbReference type="STRING" id="54915.ADS79_22125"/>
<dbReference type="OrthoDB" id="9901650at2"/>
<evidence type="ECO:0000313" key="3">
    <source>
        <dbReference type="Proteomes" id="UP000036834"/>
    </source>
</evidence>
<reference evidence="2" key="2">
    <citation type="submission" date="2015-07" db="EMBL/GenBank/DDBJ databases">
        <title>MeaNS - Measles Nucleotide Surveillance Program.</title>
        <authorList>
            <person name="Tran T."/>
            <person name="Druce J."/>
        </authorList>
    </citation>
    <scope>NUCLEOTIDE SEQUENCE</scope>
    <source>
        <strain evidence="2">DSM 9887</strain>
    </source>
</reference>
<accession>A0A0K9YS27</accession>
<dbReference type="PATRIC" id="fig|54915.3.peg.3551"/>
<reference evidence="1 4" key="3">
    <citation type="submission" date="2019-06" db="EMBL/GenBank/DDBJ databases">
        <title>Whole genome shotgun sequence of Brevibacillus reuszeri NBRC 15719.</title>
        <authorList>
            <person name="Hosoyama A."/>
            <person name="Uohara A."/>
            <person name="Ohji S."/>
            <person name="Ichikawa N."/>
        </authorList>
    </citation>
    <scope>NUCLEOTIDE SEQUENCE [LARGE SCALE GENOMIC DNA]</scope>
    <source>
        <strain evidence="1 4">NBRC 15719</strain>
    </source>
</reference>
<organism evidence="2 3">
    <name type="scientific">Brevibacillus reuszeri</name>
    <dbReference type="NCBI Taxonomy" id="54915"/>
    <lineage>
        <taxon>Bacteria</taxon>
        <taxon>Bacillati</taxon>
        <taxon>Bacillota</taxon>
        <taxon>Bacilli</taxon>
        <taxon>Bacillales</taxon>
        <taxon>Paenibacillaceae</taxon>
        <taxon>Brevibacillus</taxon>
    </lineage>
</organism>
<evidence type="ECO:0000313" key="2">
    <source>
        <dbReference type="EMBL" id="KNB71476.1"/>
    </source>
</evidence>
<dbReference type="AlphaFoldDB" id="A0A0K9YS27"/>
<keyword evidence="4" id="KW-1185">Reference proteome</keyword>
<reference evidence="3" key="1">
    <citation type="submission" date="2015-07" db="EMBL/GenBank/DDBJ databases">
        <title>Genome sequencing project for genomic taxonomy and phylogenomics of Bacillus-like bacteria.</title>
        <authorList>
            <person name="Liu B."/>
            <person name="Wang J."/>
            <person name="Zhu Y."/>
            <person name="Liu G."/>
            <person name="Chen Q."/>
            <person name="Chen Z."/>
            <person name="Lan J."/>
            <person name="Che J."/>
            <person name="Ge C."/>
            <person name="Shi H."/>
            <person name="Pan Z."/>
            <person name="Liu X."/>
        </authorList>
    </citation>
    <scope>NUCLEOTIDE SEQUENCE [LARGE SCALE GENOMIC DNA]</scope>
    <source>
        <strain evidence="3">DSM 9887</strain>
    </source>
</reference>
<comment type="caution">
    <text evidence="2">The sequence shown here is derived from an EMBL/GenBank/DDBJ whole genome shotgun (WGS) entry which is preliminary data.</text>
</comment>
<sequence>MKTPIYLYKAVESPDKIIVHYTNLGDVRNGAIAFSKTSGEGHSRLLIRDCANALEVDAKVESLLAGFWQEKRYPQSFCTDDLYLYKMSEWADEVIYAYAIRPFSVGEAEFDKTRLEARQIVPLSIDGGQEIFRRVTEHLRSMVESDQPVPELDIVEVHDEYRDIACAELTEDDLPGEMAGWGSIVTFAMTFDEFDSFEECFEASDRIEQKNEADGDLTDCSLWDLRAFLLMEERGCHHRGDWPTPACMQLIYDVMDAIREKVKVAQERKPENESP</sequence>
<dbReference type="RefSeq" id="WP_049740513.1">
    <property type="nucleotide sequence ID" value="NZ_BJON01000003.1"/>
</dbReference>
<dbReference type="EMBL" id="BJON01000003">
    <property type="protein sequence ID" value="GED67123.1"/>
    <property type="molecule type" value="Genomic_DNA"/>
</dbReference>
<protein>
    <submittedName>
        <fullName evidence="2">Uncharacterized protein</fullName>
    </submittedName>
</protein>